<dbReference type="AlphaFoldDB" id="E4U6E8"/>
<gene>
    <name evidence="2" type="ordered locus">Ocepr_0171</name>
</gene>
<dbReference type="InterPro" id="IPR044398">
    <property type="entry name" value="Globin-sensor_dom"/>
</dbReference>
<dbReference type="GO" id="GO:0020037">
    <property type="term" value="F:heme binding"/>
    <property type="evidence" value="ECO:0007669"/>
    <property type="project" value="InterPro"/>
</dbReference>
<reference evidence="2 3" key="2">
    <citation type="journal article" date="2011" name="Stand. Genomic Sci.">
        <title>Complete genome sequence of Oceanithermus profundus type strain (506).</title>
        <authorList>
            <person name="Pati A."/>
            <person name="Zhang X."/>
            <person name="Lapidus A."/>
            <person name="Nolan M."/>
            <person name="Lucas S."/>
            <person name="Del Rio T.G."/>
            <person name="Tice H."/>
            <person name="Cheng J.F."/>
            <person name="Tapia R."/>
            <person name="Han C."/>
            <person name="Goodwin L."/>
            <person name="Pitluck S."/>
            <person name="Liolios K."/>
            <person name="Pagani I."/>
            <person name="Ivanova N."/>
            <person name="Mavromatis K."/>
            <person name="Chen A."/>
            <person name="Palaniappan K."/>
            <person name="Hauser L."/>
            <person name="Jeffries C.D."/>
            <person name="Brambilla E.M."/>
            <person name="Rohl A."/>
            <person name="Mwirichia R."/>
            <person name="Rohde M."/>
            <person name="Tindall B.J."/>
            <person name="Sikorski J."/>
            <person name="Wirth R."/>
            <person name="Goker M."/>
            <person name="Woyke T."/>
            <person name="Detter J.C."/>
            <person name="Bristow J."/>
            <person name="Eisen J.A."/>
            <person name="Markowitz V."/>
            <person name="Hugenholtz P."/>
            <person name="Kyrpides N.C."/>
            <person name="Klenk H.P."/>
            <person name="Land M."/>
        </authorList>
    </citation>
    <scope>NUCLEOTIDE SEQUENCE [LARGE SCALE GENOMIC DNA]</scope>
    <source>
        <strain evidence="3">DSM 14977 / NBRC 100410 / VKM B-2274 / 506</strain>
    </source>
</reference>
<dbReference type="OrthoDB" id="187976at2"/>
<organism evidence="2 3">
    <name type="scientific">Oceanithermus profundus (strain DSM 14977 / NBRC 100410 / VKM B-2274 / 506)</name>
    <dbReference type="NCBI Taxonomy" id="670487"/>
    <lineage>
        <taxon>Bacteria</taxon>
        <taxon>Thermotogati</taxon>
        <taxon>Deinococcota</taxon>
        <taxon>Deinococci</taxon>
        <taxon>Thermales</taxon>
        <taxon>Thermaceae</taxon>
        <taxon>Oceanithermus</taxon>
    </lineage>
</organism>
<evidence type="ECO:0000259" key="1">
    <source>
        <dbReference type="Pfam" id="PF11563"/>
    </source>
</evidence>
<dbReference type="GO" id="GO:0019825">
    <property type="term" value="F:oxygen binding"/>
    <property type="evidence" value="ECO:0007669"/>
    <property type="project" value="InterPro"/>
</dbReference>
<dbReference type="HOGENOM" id="CLU_1408160_0_0_0"/>
<protein>
    <submittedName>
        <fullName evidence="2">Globin domain</fullName>
    </submittedName>
</protein>
<feature type="domain" description="Globin-sensor" evidence="1">
    <location>
        <begin position="19"/>
        <end position="137"/>
    </location>
</feature>
<dbReference type="EMBL" id="CP002361">
    <property type="protein sequence ID" value="ADR35634.1"/>
    <property type="molecule type" value="Genomic_DNA"/>
</dbReference>
<dbReference type="CDD" id="cd14764">
    <property type="entry name" value="SSDgbs_2"/>
    <property type="match status" value="1"/>
</dbReference>
<dbReference type="Gene3D" id="1.10.490.10">
    <property type="entry name" value="Globins"/>
    <property type="match status" value="1"/>
</dbReference>
<dbReference type="eggNOG" id="ENOG5032UPH">
    <property type="taxonomic scope" value="Bacteria"/>
</dbReference>
<dbReference type="SUPFAM" id="SSF46458">
    <property type="entry name" value="Globin-like"/>
    <property type="match status" value="1"/>
</dbReference>
<dbReference type="RefSeq" id="WP_013456804.1">
    <property type="nucleotide sequence ID" value="NC_014761.1"/>
</dbReference>
<evidence type="ECO:0000313" key="2">
    <source>
        <dbReference type="EMBL" id="ADR35634.1"/>
    </source>
</evidence>
<dbReference type="Pfam" id="PF11563">
    <property type="entry name" value="Protoglobin"/>
    <property type="match status" value="1"/>
</dbReference>
<dbReference type="KEGG" id="opr:Ocepr_0171"/>
<reference evidence="3" key="1">
    <citation type="submission" date="2010-11" db="EMBL/GenBank/DDBJ databases">
        <title>The complete sequence of chromosome of Oceanithermus profundus DSM 14977.</title>
        <authorList>
            <consortium name="US DOE Joint Genome Institute (JGI-PGF)"/>
            <person name="Lucas S."/>
            <person name="Copeland A."/>
            <person name="Lapidus A."/>
            <person name="Bruce D."/>
            <person name="Goodwin L."/>
            <person name="Pitluck S."/>
            <person name="Kyrpides N."/>
            <person name="Mavromatis K."/>
            <person name="Pagani I."/>
            <person name="Ivanova N."/>
            <person name="Zhang X."/>
            <person name="Brettin T."/>
            <person name="Detter J.C."/>
            <person name="Tapia R."/>
            <person name="Han C."/>
            <person name="Land M."/>
            <person name="Hauser L."/>
            <person name="Markowitz V."/>
            <person name="Cheng J.-F."/>
            <person name="Hugenholtz P."/>
            <person name="Woyke T."/>
            <person name="Wu D."/>
            <person name="Tindall B."/>
            <person name="Faehnrich R."/>
            <person name="Brambilla E."/>
            <person name="Klenk H.-P."/>
            <person name="Eisen J.A."/>
        </authorList>
    </citation>
    <scope>NUCLEOTIDE SEQUENCE [LARGE SCALE GENOMIC DNA]</scope>
    <source>
        <strain evidence="3">DSM 14977 / NBRC 100410 / VKM B-2274 / 506</strain>
    </source>
</reference>
<dbReference type="STRING" id="670487.Ocepr_0171"/>
<name>E4U6E8_OCEP5</name>
<dbReference type="InterPro" id="IPR012292">
    <property type="entry name" value="Globin/Proto"/>
</dbReference>
<sequence>MDFHAIAQRAIGDMPPETRFRPEDAEVIRAHRDLILPLAEEYVTSFYDVLFAHEPTRAVFEEGERPEREATQVDFFRRIVEGPHDDEFFAWLAFVGPVHVVRQVSNPMMLAMLDYMVLYVMKKFRGHENADAVTEAFVRLAATLGAIISYGYEVAWQEALQNVVGMPPALVQRMVHEEAQRMFPLRSHGAAS</sequence>
<accession>E4U6E8</accession>
<dbReference type="InterPro" id="IPR009050">
    <property type="entry name" value="Globin-like_sf"/>
</dbReference>
<dbReference type="Proteomes" id="UP000008722">
    <property type="component" value="Chromosome"/>
</dbReference>
<proteinExistence type="predicted"/>
<keyword evidence="3" id="KW-1185">Reference proteome</keyword>
<evidence type="ECO:0000313" key="3">
    <source>
        <dbReference type="Proteomes" id="UP000008722"/>
    </source>
</evidence>